<name>A0AAU7YIZ9_9RICK</name>
<proteinExistence type="predicted"/>
<dbReference type="EMBL" id="CP158586">
    <property type="protein sequence ID" value="XCA33717.1"/>
    <property type="molecule type" value="Genomic_DNA"/>
</dbReference>
<evidence type="ECO:0000313" key="1">
    <source>
        <dbReference type="EMBL" id="XCA33717.1"/>
    </source>
</evidence>
<organism evidence="1">
    <name type="scientific">Wolbachia endosymbiont of Polyergus mexicanus</name>
    <dbReference type="NCBI Taxonomy" id="3171167"/>
    <lineage>
        <taxon>Bacteria</taxon>
        <taxon>Pseudomonadati</taxon>
        <taxon>Pseudomonadota</taxon>
        <taxon>Alphaproteobacteria</taxon>
        <taxon>Rickettsiales</taxon>
        <taxon>Anaplasmataceae</taxon>
        <taxon>Wolbachieae</taxon>
        <taxon>Wolbachia</taxon>
    </lineage>
</organism>
<accession>A0AAU7YIZ9</accession>
<gene>
    <name evidence="1" type="ORF">ABS808_02730</name>
</gene>
<sequence length="50" mass="6036">MDNLKKFLKENFLLIFSSQIYLDGVKYNAKEIRKIENCIYPAEFVHYYNA</sequence>
<dbReference type="AlphaFoldDB" id="A0AAU7YIZ9"/>
<reference evidence="1" key="1">
    <citation type="submission" date="2024-06" db="EMBL/GenBank/DDBJ databases">
        <title>Genome assembly of the Polyergus mexicanus.</title>
        <authorList>
            <person name="Cash E."/>
            <person name="Tustsui N.D."/>
            <person name="Ward P."/>
            <person name="Nguyen O."/>
            <person name="Sahasrabudhe R."/>
            <person name="Fairbairn C.W."/>
            <person name="Seligmann W.E."/>
            <person name="Sacco S."/>
            <person name="Beraut E."/>
            <person name="Miller C."/>
            <person name="Toffelmier E."/>
            <person name="Shaffer H.B."/>
        </authorList>
    </citation>
    <scope>NUCLEOTIDE SEQUENCE</scope>
    <source>
        <strain evidence="1">NDT 795.1</strain>
    </source>
</reference>
<protein>
    <submittedName>
        <fullName evidence="1">Uncharacterized protein</fullName>
    </submittedName>
</protein>